<dbReference type="GO" id="GO:0004379">
    <property type="term" value="F:glycylpeptide N-tetradecanoyltransferase activity"/>
    <property type="evidence" value="ECO:0007669"/>
    <property type="project" value="UniProtKB-EC"/>
</dbReference>
<evidence type="ECO:0000256" key="1">
    <source>
        <dbReference type="RuleBase" id="RU000586"/>
    </source>
</evidence>
<evidence type="ECO:0000256" key="2">
    <source>
        <dbReference type="RuleBase" id="RU004178"/>
    </source>
</evidence>
<evidence type="ECO:0000259" key="3">
    <source>
        <dbReference type="Pfam" id="PF02799"/>
    </source>
</evidence>
<gene>
    <name evidence="4" type="ORF">SACU0126_LOCUS32515</name>
</gene>
<name>A0A7S3X8P6_9SPIT</name>
<feature type="domain" description="Glycylpeptide N-tetradecanoyltransferase C-terminal" evidence="3">
    <location>
        <begin position="2"/>
        <end position="124"/>
    </location>
</feature>
<comment type="function">
    <text evidence="1">Adds a myristoyl group to the N-terminal glycine residue of certain cellular proteins.</text>
</comment>
<dbReference type="Pfam" id="PF02799">
    <property type="entry name" value="NMT_C"/>
    <property type="match status" value="1"/>
</dbReference>
<comment type="catalytic activity">
    <reaction evidence="1">
        <text>N-terminal glycyl-[protein] + tetradecanoyl-CoA = N-tetradecanoylglycyl-[protein] + CoA + H(+)</text>
        <dbReference type="Rhea" id="RHEA:15521"/>
        <dbReference type="Rhea" id="RHEA-COMP:12666"/>
        <dbReference type="Rhea" id="RHEA-COMP:12667"/>
        <dbReference type="ChEBI" id="CHEBI:15378"/>
        <dbReference type="ChEBI" id="CHEBI:57287"/>
        <dbReference type="ChEBI" id="CHEBI:57385"/>
        <dbReference type="ChEBI" id="CHEBI:64723"/>
        <dbReference type="ChEBI" id="CHEBI:133050"/>
        <dbReference type="EC" id="2.3.1.97"/>
    </reaction>
</comment>
<dbReference type="GO" id="GO:0005737">
    <property type="term" value="C:cytoplasm"/>
    <property type="evidence" value="ECO:0007669"/>
    <property type="project" value="TreeGrafter"/>
</dbReference>
<dbReference type="SUPFAM" id="SSF55729">
    <property type="entry name" value="Acyl-CoA N-acyltransferases (Nat)"/>
    <property type="match status" value="1"/>
</dbReference>
<accession>A0A7S3X8P6</accession>
<keyword evidence="1" id="KW-0808">Transferase</keyword>
<proteinExistence type="inferred from homology"/>
<keyword evidence="1" id="KW-0012">Acyltransferase</keyword>
<dbReference type="EC" id="2.3.1.97" evidence="1"/>
<dbReference type="AlphaFoldDB" id="A0A7S3X8P6"/>
<dbReference type="InterPro" id="IPR016181">
    <property type="entry name" value="Acyl_CoA_acyltransferase"/>
</dbReference>
<protein>
    <recommendedName>
        <fullName evidence="1">Glycylpeptide N-tetradecanoyltransferase</fullName>
        <ecNumber evidence="1">2.3.1.97</ecNumber>
    </recommendedName>
</protein>
<reference evidence="4" key="1">
    <citation type="submission" date="2021-01" db="EMBL/GenBank/DDBJ databases">
        <authorList>
            <person name="Corre E."/>
            <person name="Pelletier E."/>
            <person name="Niang G."/>
            <person name="Scheremetjew M."/>
            <person name="Finn R."/>
            <person name="Kale V."/>
            <person name="Holt S."/>
            <person name="Cochrane G."/>
            <person name="Meng A."/>
            <person name="Brown T."/>
            <person name="Cohen L."/>
        </authorList>
    </citation>
    <scope>NUCLEOTIDE SEQUENCE</scope>
    <source>
        <strain evidence="4">SPMC142</strain>
    </source>
</reference>
<evidence type="ECO:0000313" key="4">
    <source>
        <dbReference type="EMBL" id="CAE0599124.1"/>
    </source>
</evidence>
<dbReference type="Gene3D" id="3.40.630.170">
    <property type="match status" value="1"/>
</dbReference>
<dbReference type="EMBL" id="HBIQ01102269">
    <property type="protein sequence ID" value="CAE0599124.1"/>
    <property type="molecule type" value="Transcribed_RNA"/>
</dbReference>
<dbReference type="InterPro" id="IPR000903">
    <property type="entry name" value="NMT"/>
</dbReference>
<dbReference type="PANTHER" id="PTHR11377:SF5">
    <property type="entry name" value="GLYCYLPEPTIDE N-TETRADECANOYLTRANSFERASE"/>
    <property type="match status" value="1"/>
</dbReference>
<dbReference type="InterPro" id="IPR022677">
    <property type="entry name" value="NMT_C"/>
</dbReference>
<sequence>MHFSEQEVKHFLLPKDKVIYSYVVKDDKNQITDFFSFYNLPSSILKHPDHDTLWVAYSYYSFSKTNRYEELTKNALIMAKKEKFDVFNILDLQDNKPYLRDLKFSPGDGHLHYYLYNWRLANIEPKDVGMVLV</sequence>
<dbReference type="PANTHER" id="PTHR11377">
    <property type="entry name" value="N-MYRISTOYL TRANSFERASE"/>
    <property type="match status" value="1"/>
</dbReference>
<comment type="similarity">
    <text evidence="2">Belongs to the NMT family.</text>
</comment>
<organism evidence="4">
    <name type="scientific">Strombidinopsis acuminata</name>
    <dbReference type="NCBI Taxonomy" id="141414"/>
    <lineage>
        <taxon>Eukaryota</taxon>
        <taxon>Sar</taxon>
        <taxon>Alveolata</taxon>
        <taxon>Ciliophora</taxon>
        <taxon>Intramacronucleata</taxon>
        <taxon>Spirotrichea</taxon>
        <taxon>Choreotrichia</taxon>
        <taxon>Choreotrichida</taxon>
        <taxon>Strombidinopsidae</taxon>
        <taxon>Strombidinopsis</taxon>
    </lineage>
</organism>